<evidence type="ECO:0000313" key="3">
    <source>
        <dbReference type="Proteomes" id="UP001558613"/>
    </source>
</evidence>
<accession>A0ABR3MNV7</accession>
<organism evidence="2 3">
    <name type="scientific">Cirrhinus molitorella</name>
    <name type="common">mud carp</name>
    <dbReference type="NCBI Taxonomy" id="172907"/>
    <lineage>
        <taxon>Eukaryota</taxon>
        <taxon>Metazoa</taxon>
        <taxon>Chordata</taxon>
        <taxon>Craniata</taxon>
        <taxon>Vertebrata</taxon>
        <taxon>Euteleostomi</taxon>
        <taxon>Actinopterygii</taxon>
        <taxon>Neopterygii</taxon>
        <taxon>Teleostei</taxon>
        <taxon>Ostariophysi</taxon>
        <taxon>Cypriniformes</taxon>
        <taxon>Cyprinidae</taxon>
        <taxon>Labeoninae</taxon>
        <taxon>Labeonini</taxon>
        <taxon>Cirrhinus</taxon>
    </lineage>
</organism>
<reference evidence="2 3" key="1">
    <citation type="submission" date="2023-09" db="EMBL/GenBank/DDBJ databases">
        <authorList>
            <person name="Wang M."/>
        </authorList>
    </citation>
    <scope>NUCLEOTIDE SEQUENCE [LARGE SCALE GENOMIC DNA]</scope>
    <source>
        <strain evidence="2">GT-2023</strain>
        <tissue evidence="2">Liver</tissue>
    </source>
</reference>
<keyword evidence="3" id="KW-1185">Reference proteome</keyword>
<evidence type="ECO:0000256" key="1">
    <source>
        <dbReference type="SAM" id="MobiDB-lite"/>
    </source>
</evidence>
<dbReference type="Proteomes" id="UP001558613">
    <property type="component" value="Unassembled WGS sequence"/>
</dbReference>
<protein>
    <submittedName>
        <fullName evidence="2">Uncharacterized protein</fullName>
    </submittedName>
</protein>
<proteinExistence type="predicted"/>
<dbReference type="EMBL" id="JAYMGO010000010">
    <property type="protein sequence ID" value="KAL1266315.1"/>
    <property type="molecule type" value="Genomic_DNA"/>
</dbReference>
<feature type="region of interest" description="Disordered" evidence="1">
    <location>
        <begin position="15"/>
        <end position="34"/>
    </location>
</feature>
<comment type="caution">
    <text evidence="2">The sequence shown here is derived from an EMBL/GenBank/DDBJ whole genome shotgun (WGS) entry which is preliminary data.</text>
</comment>
<gene>
    <name evidence="2" type="ORF">QQF64_001990</name>
</gene>
<evidence type="ECO:0000313" key="2">
    <source>
        <dbReference type="EMBL" id="KAL1266315.1"/>
    </source>
</evidence>
<name>A0ABR3MNV7_9TELE</name>
<feature type="compositionally biased region" description="Polar residues" evidence="1">
    <location>
        <begin position="24"/>
        <end position="34"/>
    </location>
</feature>
<sequence>MNGAIPPAETIKSISEISKRPEAPSQTPVSSEEKFSLTSTRMRIYDLRPLLRLLLCVGRNHRLVKVCEGMGRPLQLKENTFLCMFLYGTHVL</sequence>